<dbReference type="SUPFAM" id="SSF47144">
    <property type="entry name" value="HSC20 (HSCB), C-terminal oligomerisation domain"/>
    <property type="match status" value="1"/>
</dbReference>
<dbReference type="Gene3D" id="1.20.1280.20">
    <property type="entry name" value="HscB, C-terminal domain"/>
    <property type="match status" value="1"/>
</dbReference>
<organism evidence="4 5">
    <name type="scientific">Riccia fluitans</name>
    <dbReference type="NCBI Taxonomy" id="41844"/>
    <lineage>
        <taxon>Eukaryota</taxon>
        <taxon>Viridiplantae</taxon>
        <taxon>Streptophyta</taxon>
        <taxon>Embryophyta</taxon>
        <taxon>Marchantiophyta</taxon>
        <taxon>Marchantiopsida</taxon>
        <taxon>Marchantiidae</taxon>
        <taxon>Marchantiales</taxon>
        <taxon>Ricciaceae</taxon>
        <taxon>Riccia</taxon>
    </lineage>
</organism>
<dbReference type="InterPro" id="IPR004640">
    <property type="entry name" value="HscB"/>
</dbReference>
<dbReference type="SUPFAM" id="SSF46565">
    <property type="entry name" value="Chaperone J-domain"/>
    <property type="match status" value="1"/>
</dbReference>
<feature type="domain" description="J" evidence="3">
    <location>
        <begin position="134"/>
        <end position="206"/>
    </location>
</feature>
<evidence type="ECO:0000259" key="3">
    <source>
        <dbReference type="PROSITE" id="PS50076"/>
    </source>
</evidence>
<sequence>MRGRILSCLLSLSRSSVPYTFQDGVKSPLFRTLNFASSVVKFPDLLGSFHLWSCDWRTVPVFQGVDCLELPSLLRSLVESQKGSFVTQRKTFAATGSIEKLNKTCWACELELSSGDSMLCPSCGAIQPLDLSVDYFTIFGISRSFQVDTKLLEQKYKNLQKKLHPDLMSSKSEKEQQFSADQSAHVIRAYFTLLKTLSRARYLLKLEGIIVDREGTVDDPALLMEIMEIRESLEYVSDTGELKKLRAENRVRIEDTEKTLETTFEAGELKKAVSFVQRLAYYNKVDEEIVRKL</sequence>
<gene>
    <name evidence="4" type="ORF">R1flu_009861</name>
</gene>
<dbReference type="AlphaFoldDB" id="A0ABD1Z5W2"/>
<dbReference type="PROSITE" id="PS50076">
    <property type="entry name" value="DNAJ_2"/>
    <property type="match status" value="1"/>
</dbReference>
<comment type="similarity">
    <text evidence="1">Belongs to the HscB family.</text>
</comment>
<dbReference type="InterPro" id="IPR009073">
    <property type="entry name" value="HscB_oligo_C"/>
</dbReference>
<dbReference type="Pfam" id="PF07743">
    <property type="entry name" value="HSCB_C"/>
    <property type="match status" value="1"/>
</dbReference>
<dbReference type="InterPro" id="IPR036386">
    <property type="entry name" value="HscB_C_sf"/>
</dbReference>
<dbReference type="CDD" id="cd06257">
    <property type="entry name" value="DnaJ"/>
    <property type="match status" value="1"/>
</dbReference>
<reference evidence="4 5" key="1">
    <citation type="submission" date="2024-09" db="EMBL/GenBank/DDBJ databases">
        <title>Chromosome-scale assembly of Riccia fluitans.</title>
        <authorList>
            <person name="Paukszto L."/>
            <person name="Sawicki J."/>
            <person name="Karawczyk K."/>
            <person name="Piernik-Szablinska J."/>
            <person name="Szczecinska M."/>
            <person name="Mazdziarz M."/>
        </authorList>
    </citation>
    <scope>NUCLEOTIDE SEQUENCE [LARGE SCALE GENOMIC DNA]</scope>
    <source>
        <strain evidence="4">Rf_01</strain>
        <tissue evidence="4">Aerial parts of the thallus</tissue>
    </source>
</reference>
<dbReference type="InterPro" id="IPR036869">
    <property type="entry name" value="J_dom_sf"/>
</dbReference>
<dbReference type="NCBIfam" id="TIGR00714">
    <property type="entry name" value="hscB"/>
    <property type="match status" value="1"/>
</dbReference>
<evidence type="ECO:0000313" key="4">
    <source>
        <dbReference type="EMBL" id="KAL2642274.1"/>
    </source>
</evidence>
<evidence type="ECO:0000256" key="2">
    <source>
        <dbReference type="ARBA" id="ARBA00023186"/>
    </source>
</evidence>
<proteinExistence type="inferred from homology"/>
<keyword evidence="5" id="KW-1185">Reference proteome</keyword>
<protein>
    <recommendedName>
        <fullName evidence="3">J domain-containing protein</fullName>
    </recommendedName>
</protein>
<dbReference type="Proteomes" id="UP001605036">
    <property type="component" value="Unassembled WGS sequence"/>
</dbReference>
<comment type="caution">
    <text evidence="4">The sequence shown here is derived from an EMBL/GenBank/DDBJ whole genome shotgun (WGS) entry which is preliminary data.</text>
</comment>
<keyword evidence="2" id="KW-0143">Chaperone</keyword>
<evidence type="ECO:0000256" key="1">
    <source>
        <dbReference type="ARBA" id="ARBA00010476"/>
    </source>
</evidence>
<dbReference type="InterPro" id="IPR001623">
    <property type="entry name" value="DnaJ_domain"/>
</dbReference>
<dbReference type="SMART" id="SM00271">
    <property type="entry name" value="DnaJ"/>
    <property type="match status" value="1"/>
</dbReference>
<dbReference type="HAMAP" id="MF_00682">
    <property type="entry name" value="HscB"/>
    <property type="match status" value="1"/>
</dbReference>
<name>A0ABD1Z5W2_9MARC</name>
<accession>A0ABD1Z5W2</accession>
<evidence type="ECO:0000313" key="5">
    <source>
        <dbReference type="Proteomes" id="UP001605036"/>
    </source>
</evidence>
<dbReference type="EMBL" id="JBHFFA010000002">
    <property type="protein sequence ID" value="KAL2642274.1"/>
    <property type="molecule type" value="Genomic_DNA"/>
</dbReference>
<dbReference type="Gene3D" id="1.10.287.110">
    <property type="entry name" value="DnaJ domain"/>
    <property type="match status" value="1"/>
</dbReference>
<dbReference type="PANTHER" id="PTHR14021">
    <property type="entry name" value="IRON-SULFUR CLUSTER CO-CHAPERONE PROTEIN HSCB"/>
    <property type="match status" value="1"/>
</dbReference>
<dbReference type="PANTHER" id="PTHR14021:SF15">
    <property type="entry name" value="IRON-SULFUR CLUSTER CO-CHAPERONE PROTEIN HSCB"/>
    <property type="match status" value="1"/>
</dbReference>